<organism evidence="2 3">
    <name type="scientific">Hymenobacter edaphi</name>
    <dbReference type="NCBI Taxonomy" id="2211146"/>
    <lineage>
        <taxon>Bacteria</taxon>
        <taxon>Pseudomonadati</taxon>
        <taxon>Bacteroidota</taxon>
        <taxon>Cytophagia</taxon>
        <taxon>Cytophagales</taxon>
        <taxon>Hymenobacteraceae</taxon>
        <taxon>Hymenobacter</taxon>
    </lineage>
</organism>
<dbReference type="OrthoDB" id="9989697at2"/>
<feature type="transmembrane region" description="Helical" evidence="1">
    <location>
        <begin position="27"/>
        <end position="45"/>
    </location>
</feature>
<sequence>MLYWLAALASAVALGLAVVNGAAWSRVLIFASLVVIFGVLGRFPVTAGRPRWATLLAGALMLLALGLLVLRLTGQVSA</sequence>
<reference evidence="3" key="1">
    <citation type="submission" date="2018-05" db="EMBL/GenBank/DDBJ databases">
        <authorList>
            <person name="Nie L."/>
        </authorList>
    </citation>
    <scope>NUCLEOTIDE SEQUENCE [LARGE SCALE GENOMIC DNA]</scope>
    <source>
        <strain evidence="3">NL</strain>
    </source>
</reference>
<keyword evidence="3" id="KW-1185">Reference proteome</keyword>
<evidence type="ECO:0000313" key="2">
    <source>
        <dbReference type="EMBL" id="RAK70437.1"/>
    </source>
</evidence>
<comment type="caution">
    <text evidence="2">The sequence shown here is derived from an EMBL/GenBank/DDBJ whole genome shotgun (WGS) entry which is preliminary data.</text>
</comment>
<gene>
    <name evidence="2" type="ORF">DLM85_06270</name>
</gene>
<dbReference type="RefSeq" id="WP_111477187.1">
    <property type="nucleotide sequence ID" value="NZ_QHKM01000001.1"/>
</dbReference>
<proteinExistence type="predicted"/>
<keyword evidence="1" id="KW-1133">Transmembrane helix</keyword>
<protein>
    <submittedName>
        <fullName evidence="2">Uncharacterized protein</fullName>
    </submittedName>
</protein>
<evidence type="ECO:0000256" key="1">
    <source>
        <dbReference type="SAM" id="Phobius"/>
    </source>
</evidence>
<keyword evidence="1" id="KW-0812">Transmembrane</keyword>
<feature type="transmembrane region" description="Helical" evidence="1">
    <location>
        <begin position="52"/>
        <end position="72"/>
    </location>
</feature>
<dbReference type="AlphaFoldDB" id="A0A328BTI3"/>
<keyword evidence="1" id="KW-0472">Membrane</keyword>
<name>A0A328BTI3_9BACT</name>
<dbReference type="EMBL" id="QHKM01000001">
    <property type="protein sequence ID" value="RAK70437.1"/>
    <property type="molecule type" value="Genomic_DNA"/>
</dbReference>
<evidence type="ECO:0000313" key="3">
    <source>
        <dbReference type="Proteomes" id="UP000248553"/>
    </source>
</evidence>
<dbReference type="Proteomes" id="UP000248553">
    <property type="component" value="Unassembled WGS sequence"/>
</dbReference>
<accession>A0A328BTI3</accession>